<keyword evidence="4 10" id="KW-0732">Signal</keyword>
<feature type="chain" id="PRO_5010742792" evidence="10">
    <location>
        <begin position="19"/>
        <end position="228"/>
    </location>
</feature>
<keyword evidence="9" id="KW-1133">Transmembrane helix</keyword>
<evidence type="ECO:0000256" key="8">
    <source>
        <dbReference type="SAM" id="MobiDB-lite"/>
    </source>
</evidence>
<protein>
    <submittedName>
        <fullName evidence="12">Putative gpi anchored</fullName>
    </submittedName>
</protein>
<dbReference type="OMA" id="QIFPIVQ"/>
<evidence type="ECO:0000313" key="13">
    <source>
        <dbReference type="Proteomes" id="UP000054516"/>
    </source>
</evidence>
<dbReference type="AlphaFoldDB" id="A0A1W2TRG8"/>
<evidence type="ECO:0000313" key="12">
    <source>
        <dbReference type="EMBL" id="GAP91094.1"/>
    </source>
</evidence>
<comment type="subcellular location">
    <subcellularLocation>
        <location evidence="1">Cell membrane</location>
        <topology evidence="1">Lipid-anchor</topology>
        <topology evidence="1">GPI-anchor</topology>
    </subcellularLocation>
</comment>
<dbReference type="Proteomes" id="UP000054516">
    <property type="component" value="Unassembled WGS sequence"/>
</dbReference>
<evidence type="ECO:0000256" key="5">
    <source>
        <dbReference type="ARBA" id="ARBA00023136"/>
    </source>
</evidence>
<dbReference type="EMBL" id="DF977460">
    <property type="protein sequence ID" value="GAP91094.1"/>
    <property type="molecule type" value="Genomic_DNA"/>
</dbReference>
<evidence type="ECO:0000256" key="9">
    <source>
        <dbReference type="SAM" id="Phobius"/>
    </source>
</evidence>
<evidence type="ECO:0000256" key="10">
    <source>
        <dbReference type="SAM" id="SignalP"/>
    </source>
</evidence>
<evidence type="ECO:0000256" key="2">
    <source>
        <dbReference type="ARBA" id="ARBA00022475"/>
    </source>
</evidence>
<feature type="region of interest" description="Disordered" evidence="8">
    <location>
        <begin position="171"/>
        <end position="198"/>
    </location>
</feature>
<keyword evidence="7" id="KW-0449">Lipoprotein</keyword>
<dbReference type="CDD" id="cd21176">
    <property type="entry name" value="LPMO_auxiliary-like"/>
    <property type="match status" value="1"/>
</dbReference>
<feature type="signal peptide" evidence="10">
    <location>
        <begin position="1"/>
        <end position="18"/>
    </location>
</feature>
<dbReference type="GO" id="GO:0098552">
    <property type="term" value="C:side of membrane"/>
    <property type="evidence" value="ECO:0007669"/>
    <property type="project" value="UniProtKB-KW"/>
</dbReference>
<evidence type="ECO:0000256" key="7">
    <source>
        <dbReference type="ARBA" id="ARBA00023288"/>
    </source>
</evidence>
<proteinExistence type="predicted"/>
<dbReference type="GO" id="GO:0005886">
    <property type="term" value="C:plasma membrane"/>
    <property type="evidence" value="ECO:0007669"/>
    <property type="project" value="UniProtKB-SubCell"/>
</dbReference>
<keyword evidence="2" id="KW-1003">Cell membrane</keyword>
<evidence type="ECO:0000256" key="1">
    <source>
        <dbReference type="ARBA" id="ARBA00004609"/>
    </source>
</evidence>
<name>A0A1W2TRG8_ROSNE</name>
<keyword evidence="9" id="KW-0812">Transmembrane</keyword>
<reference evidence="12" key="1">
    <citation type="submission" date="2016-03" db="EMBL/GenBank/DDBJ databases">
        <title>Draft genome sequence of Rosellinia necatrix.</title>
        <authorList>
            <person name="Kanematsu S."/>
        </authorList>
    </citation>
    <scope>NUCLEOTIDE SEQUENCE [LARGE SCALE GENOMIC DNA]</scope>
    <source>
        <strain evidence="12">W97</strain>
    </source>
</reference>
<keyword evidence="3" id="KW-0336">GPI-anchor</keyword>
<feature type="transmembrane region" description="Helical" evidence="9">
    <location>
        <begin position="204"/>
        <end position="227"/>
    </location>
</feature>
<evidence type="ECO:0000259" key="11">
    <source>
        <dbReference type="Pfam" id="PF20238"/>
    </source>
</evidence>
<keyword evidence="5 9" id="KW-0472">Membrane</keyword>
<dbReference type="OrthoDB" id="2146436at2759"/>
<keyword evidence="13" id="KW-1185">Reference proteome</keyword>
<gene>
    <name evidence="12" type="ORF">SAMD00023353_1501700</name>
</gene>
<dbReference type="Pfam" id="PF20238">
    <property type="entry name" value="BIM1-like_dom"/>
    <property type="match status" value="1"/>
</dbReference>
<sequence length="228" mass="23448">MLRSVVTAALLLATTANAHFTVQYPDTVGPFKDDDEDKEPCGGYSPSLSDVTTVDFHVGGDSIATKSTHPQTNWLYRITTDAIVKNNWTQVYGIVQQSGPGDYCSNAVTIPEEYVGQKAILSIVGAGIDGVLYQCSAVLFVNGTAETPSACVNGTSITASYTTDDQLSGLVSSSTVGDSTGDASGSSSTPSPTTTPNAAPSLQAFAAGGFGALMTTGAMMLAGFAFMI</sequence>
<organism evidence="12">
    <name type="scientific">Rosellinia necatrix</name>
    <name type="common">White root-rot fungus</name>
    <dbReference type="NCBI Taxonomy" id="77044"/>
    <lineage>
        <taxon>Eukaryota</taxon>
        <taxon>Fungi</taxon>
        <taxon>Dikarya</taxon>
        <taxon>Ascomycota</taxon>
        <taxon>Pezizomycotina</taxon>
        <taxon>Sordariomycetes</taxon>
        <taxon>Xylariomycetidae</taxon>
        <taxon>Xylariales</taxon>
        <taxon>Xylariaceae</taxon>
        <taxon>Rosellinia</taxon>
    </lineage>
</organism>
<evidence type="ECO:0000256" key="3">
    <source>
        <dbReference type="ARBA" id="ARBA00022622"/>
    </source>
</evidence>
<dbReference type="PANTHER" id="PTHR34992">
    <property type="entry name" value="HYPHAL ANASTAMOSIS-7 PROTEIN"/>
    <property type="match status" value="1"/>
</dbReference>
<evidence type="ECO:0000256" key="4">
    <source>
        <dbReference type="ARBA" id="ARBA00022729"/>
    </source>
</evidence>
<feature type="domain" description="Copper acquisition factor BIM1-like" evidence="11">
    <location>
        <begin position="17"/>
        <end position="155"/>
    </location>
</feature>
<keyword evidence="6" id="KW-0325">Glycoprotein</keyword>
<dbReference type="InterPro" id="IPR046530">
    <property type="entry name" value="BIM1-like_dom"/>
</dbReference>
<dbReference type="InterPro" id="IPR046936">
    <property type="entry name" value="BIM1-like"/>
</dbReference>
<evidence type="ECO:0000256" key="6">
    <source>
        <dbReference type="ARBA" id="ARBA00023180"/>
    </source>
</evidence>
<dbReference type="PANTHER" id="PTHR34992:SF1">
    <property type="entry name" value="COPPER ACQUISITION FACTOR BIM1-LIKE DOMAIN-CONTAINING PROTEIN"/>
    <property type="match status" value="1"/>
</dbReference>
<accession>A0A1W2TRG8</accession>